<protein>
    <recommendedName>
        <fullName evidence="8">Zn(2)-C6 fungal-type domain-containing protein</fullName>
    </recommendedName>
</protein>
<evidence type="ECO:0000313" key="10">
    <source>
        <dbReference type="Proteomes" id="UP000814176"/>
    </source>
</evidence>
<dbReference type="PROSITE" id="PS00463">
    <property type="entry name" value="ZN2_CY6_FUNGAL_1"/>
    <property type="match status" value="1"/>
</dbReference>
<reference evidence="9 10" key="1">
    <citation type="journal article" date="2021" name="Environ. Microbiol.">
        <title>Gene family expansions and transcriptome signatures uncover fungal adaptations to wood decay.</title>
        <authorList>
            <person name="Hage H."/>
            <person name="Miyauchi S."/>
            <person name="Viragh M."/>
            <person name="Drula E."/>
            <person name="Min B."/>
            <person name="Chaduli D."/>
            <person name="Navarro D."/>
            <person name="Favel A."/>
            <person name="Norest M."/>
            <person name="Lesage-Meessen L."/>
            <person name="Balint B."/>
            <person name="Merenyi Z."/>
            <person name="de Eugenio L."/>
            <person name="Morin E."/>
            <person name="Martinez A.T."/>
            <person name="Baldrian P."/>
            <person name="Stursova M."/>
            <person name="Martinez M.J."/>
            <person name="Novotny C."/>
            <person name="Magnuson J.K."/>
            <person name="Spatafora J.W."/>
            <person name="Maurice S."/>
            <person name="Pangilinan J."/>
            <person name="Andreopoulos W."/>
            <person name="LaButti K."/>
            <person name="Hundley H."/>
            <person name="Na H."/>
            <person name="Kuo A."/>
            <person name="Barry K."/>
            <person name="Lipzen A."/>
            <person name="Henrissat B."/>
            <person name="Riley R."/>
            <person name="Ahrendt S."/>
            <person name="Nagy L.G."/>
            <person name="Grigoriev I.V."/>
            <person name="Martin F."/>
            <person name="Rosso M.N."/>
        </authorList>
    </citation>
    <scope>NUCLEOTIDE SEQUENCE [LARGE SCALE GENOMIC DNA]</scope>
    <source>
        <strain evidence="9 10">CIRM-BRFM 1785</strain>
    </source>
</reference>
<evidence type="ECO:0000313" key="9">
    <source>
        <dbReference type="EMBL" id="KAH9836166.1"/>
    </source>
</evidence>
<dbReference type="InterPro" id="IPR051089">
    <property type="entry name" value="prtT"/>
</dbReference>
<keyword evidence="5" id="KW-0804">Transcription</keyword>
<proteinExistence type="predicted"/>
<dbReference type="CDD" id="cd12148">
    <property type="entry name" value="fungal_TF_MHR"/>
    <property type="match status" value="1"/>
</dbReference>
<evidence type="ECO:0000256" key="1">
    <source>
        <dbReference type="ARBA" id="ARBA00004123"/>
    </source>
</evidence>
<dbReference type="PANTHER" id="PTHR31845">
    <property type="entry name" value="FINGER DOMAIN PROTEIN, PUTATIVE-RELATED"/>
    <property type="match status" value="1"/>
</dbReference>
<sequence length="702" mass="78054">MSNNTESDSSQASGSKSRLPARPRGACVHCKALKIRCEIIPNENICVRCKANDFDCVSYGRKKRRPAPSHEDLQQRSRSQDVHIQALLRKLDEMKSLTKVRYCVAQAQQETEVLRSGTGGCSSPNISGWKASADREPRVNGWRAEGNKAPETTVPRSLTPPPSAMNPKWPPILRCGLFGPQEVTDLFKLFYSRLHPSFTVLDPALHTPQYLISKSTLLFTKVLSLTSRHWTHRPKLHQLAATFAHEAATEAVREGYYTIETCQAFMLSAGFPAPRERFSEHRAWLLVGIAIRISQDLKLNEPPPANLPERERLDRIRTWFQVVCIDASTSVQQGKAPFLQGSDYVARALSSWYRCSPLNSPYDLYLCAFTDLALLVARLWKAIGADRFDPDLVQGVDVIGTVLEYHQKIVEKYAEWREREAQHSKDPLPAAQPQHGMRLKLIANAMRLIVLGAGFQWSVKHGKEINPEILSLSIETALTCTGVHIDELYPAGVLRTLIEPHFLYVTYAAAFLVNLLKRDYSSLLEPHVRTTIVSNVRTLINIYLSKEVALDRAHAPAVYGRFLSAHLDRIVEGQNIAPAPQRGPEEVALPPDIWDISVPYDLGVPMGGGPQQAVPYMNGGAGGDLMVGSDFGFEQFVTGINAMGDFPQGFADPAAFMPAMSVNPLDEQTWWSGSVACPPQFDQTALDLATFAMDEAYLQAGW</sequence>
<accession>A0ABQ8KEM5</accession>
<feature type="region of interest" description="Disordered" evidence="7">
    <location>
        <begin position="1"/>
        <end position="22"/>
    </location>
</feature>
<dbReference type="Gene3D" id="4.10.240.10">
    <property type="entry name" value="Zn(2)-C6 fungal-type DNA-binding domain"/>
    <property type="match status" value="1"/>
</dbReference>
<comment type="caution">
    <text evidence="9">The sequence shown here is derived from an EMBL/GenBank/DDBJ whole genome shotgun (WGS) entry which is preliminary data.</text>
</comment>
<dbReference type="Proteomes" id="UP000814176">
    <property type="component" value="Unassembled WGS sequence"/>
</dbReference>
<evidence type="ECO:0000256" key="7">
    <source>
        <dbReference type="SAM" id="MobiDB-lite"/>
    </source>
</evidence>
<keyword evidence="6" id="KW-0539">Nucleus</keyword>
<organism evidence="9 10">
    <name type="scientific">Rhodofomes roseus</name>
    <dbReference type="NCBI Taxonomy" id="34475"/>
    <lineage>
        <taxon>Eukaryota</taxon>
        <taxon>Fungi</taxon>
        <taxon>Dikarya</taxon>
        <taxon>Basidiomycota</taxon>
        <taxon>Agaricomycotina</taxon>
        <taxon>Agaricomycetes</taxon>
        <taxon>Polyporales</taxon>
        <taxon>Rhodofomes</taxon>
    </lineage>
</organism>
<keyword evidence="10" id="KW-1185">Reference proteome</keyword>
<dbReference type="EMBL" id="JADCUA010000011">
    <property type="protein sequence ID" value="KAH9836166.1"/>
    <property type="molecule type" value="Genomic_DNA"/>
</dbReference>
<dbReference type="InterPro" id="IPR007219">
    <property type="entry name" value="XnlR_reg_dom"/>
</dbReference>
<dbReference type="InterPro" id="IPR001138">
    <property type="entry name" value="Zn2Cys6_DnaBD"/>
</dbReference>
<keyword evidence="4" id="KW-0238">DNA-binding</keyword>
<evidence type="ECO:0000259" key="8">
    <source>
        <dbReference type="PROSITE" id="PS00463"/>
    </source>
</evidence>
<evidence type="ECO:0000256" key="6">
    <source>
        <dbReference type="ARBA" id="ARBA00023242"/>
    </source>
</evidence>
<dbReference type="Pfam" id="PF00172">
    <property type="entry name" value="Zn_clus"/>
    <property type="match status" value="1"/>
</dbReference>
<name>A0ABQ8KEM5_9APHY</name>
<feature type="compositionally biased region" description="Basic and acidic residues" evidence="7">
    <location>
        <begin position="68"/>
        <end position="79"/>
    </location>
</feature>
<dbReference type="SUPFAM" id="SSF57701">
    <property type="entry name" value="Zn2/Cys6 DNA-binding domain"/>
    <property type="match status" value="1"/>
</dbReference>
<dbReference type="Pfam" id="PF04082">
    <property type="entry name" value="Fungal_trans"/>
    <property type="match status" value="1"/>
</dbReference>
<feature type="compositionally biased region" description="Polar residues" evidence="7">
    <location>
        <begin position="1"/>
        <end position="16"/>
    </location>
</feature>
<comment type="subcellular location">
    <subcellularLocation>
        <location evidence="1">Nucleus</location>
    </subcellularLocation>
</comment>
<dbReference type="PANTHER" id="PTHR31845:SF17">
    <property type="entry name" value="ZN(II)2CYS6 TRANSCRIPTION FACTOR (EUROFUNG)"/>
    <property type="match status" value="1"/>
</dbReference>
<evidence type="ECO:0000256" key="2">
    <source>
        <dbReference type="ARBA" id="ARBA00022723"/>
    </source>
</evidence>
<dbReference type="CDD" id="cd00067">
    <property type="entry name" value="GAL4"/>
    <property type="match status" value="1"/>
</dbReference>
<evidence type="ECO:0000256" key="4">
    <source>
        <dbReference type="ARBA" id="ARBA00023125"/>
    </source>
</evidence>
<feature type="domain" description="Zn(2)-C6 fungal-type" evidence="8">
    <location>
        <begin position="26"/>
        <end position="56"/>
    </location>
</feature>
<dbReference type="SMART" id="SM00066">
    <property type="entry name" value="GAL4"/>
    <property type="match status" value="1"/>
</dbReference>
<dbReference type="RefSeq" id="XP_047778451.1">
    <property type="nucleotide sequence ID" value="XM_047919897.1"/>
</dbReference>
<dbReference type="InterPro" id="IPR036864">
    <property type="entry name" value="Zn2-C6_fun-type_DNA-bd_sf"/>
</dbReference>
<gene>
    <name evidence="9" type="ORF">C8Q71DRAFT_69429</name>
</gene>
<evidence type="ECO:0000256" key="5">
    <source>
        <dbReference type="ARBA" id="ARBA00023163"/>
    </source>
</evidence>
<feature type="region of interest" description="Disordered" evidence="7">
    <location>
        <begin position="60"/>
        <end position="79"/>
    </location>
</feature>
<feature type="region of interest" description="Disordered" evidence="7">
    <location>
        <begin position="143"/>
        <end position="163"/>
    </location>
</feature>
<keyword evidence="2" id="KW-0479">Metal-binding</keyword>
<keyword evidence="3" id="KW-0805">Transcription regulation</keyword>
<evidence type="ECO:0000256" key="3">
    <source>
        <dbReference type="ARBA" id="ARBA00023015"/>
    </source>
</evidence>
<dbReference type="SMART" id="SM00906">
    <property type="entry name" value="Fungal_trans"/>
    <property type="match status" value="1"/>
</dbReference>
<dbReference type="GeneID" id="72000629"/>